<name>A0A392Q1P7_9FABA</name>
<evidence type="ECO:0000313" key="2">
    <source>
        <dbReference type="EMBL" id="MCI17165.1"/>
    </source>
</evidence>
<organism evidence="2 3">
    <name type="scientific">Trifolium medium</name>
    <dbReference type="NCBI Taxonomy" id="97028"/>
    <lineage>
        <taxon>Eukaryota</taxon>
        <taxon>Viridiplantae</taxon>
        <taxon>Streptophyta</taxon>
        <taxon>Embryophyta</taxon>
        <taxon>Tracheophyta</taxon>
        <taxon>Spermatophyta</taxon>
        <taxon>Magnoliopsida</taxon>
        <taxon>eudicotyledons</taxon>
        <taxon>Gunneridae</taxon>
        <taxon>Pentapetalae</taxon>
        <taxon>rosids</taxon>
        <taxon>fabids</taxon>
        <taxon>Fabales</taxon>
        <taxon>Fabaceae</taxon>
        <taxon>Papilionoideae</taxon>
        <taxon>50 kb inversion clade</taxon>
        <taxon>NPAAA clade</taxon>
        <taxon>Hologalegina</taxon>
        <taxon>IRL clade</taxon>
        <taxon>Trifolieae</taxon>
        <taxon>Trifolium</taxon>
    </lineage>
</organism>
<evidence type="ECO:0000313" key="3">
    <source>
        <dbReference type="Proteomes" id="UP000265520"/>
    </source>
</evidence>
<accession>A0A392Q1P7</accession>
<dbReference type="GO" id="GO:0004523">
    <property type="term" value="F:RNA-DNA hybrid ribonuclease activity"/>
    <property type="evidence" value="ECO:0007669"/>
    <property type="project" value="InterPro"/>
</dbReference>
<dbReference type="AlphaFoldDB" id="A0A392Q1P7"/>
<dbReference type="SUPFAM" id="SSF53098">
    <property type="entry name" value="Ribonuclease H-like"/>
    <property type="match status" value="1"/>
</dbReference>
<reference evidence="2 3" key="1">
    <citation type="journal article" date="2018" name="Front. Plant Sci.">
        <title>Red Clover (Trifolium pratense) and Zigzag Clover (T. medium) - A Picture of Genomic Similarities and Differences.</title>
        <authorList>
            <person name="Dluhosova J."/>
            <person name="Istvanek J."/>
            <person name="Nedelnik J."/>
            <person name="Repkova J."/>
        </authorList>
    </citation>
    <scope>NUCLEOTIDE SEQUENCE [LARGE SCALE GENOMIC DNA]</scope>
    <source>
        <strain evidence="3">cv. 10/8</strain>
        <tissue evidence="2">Leaf</tissue>
    </source>
</reference>
<comment type="caution">
    <text evidence="2">The sequence shown here is derived from an EMBL/GenBank/DDBJ whole genome shotgun (WGS) entry which is preliminary data.</text>
</comment>
<proteinExistence type="predicted"/>
<keyword evidence="3" id="KW-1185">Reference proteome</keyword>
<sequence>TTWDVGTYSINEAEALALLEAIQAAINMHMEYIIFESDSQNVANAQSRGNLSLHSNFEVKFVKR</sequence>
<dbReference type="Pfam" id="PF13456">
    <property type="entry name" value="RVT_3"/>
    <property type="match status" value="1"/>
</dbReference>
<protein>
    <recommendedName>
        <fullName evidence="1">RNase H type-1 domain-containing protein</fullName>
    </recommendedName>
</protein>
<dbReference type="InterPro" id="IPR002156">
    <property type="entry name" value="RNaseH_domain"/>
</dbReference>
<dbReference type="Proteomes" id="UP000265520">
    <property type="component" value="Unassembled WGS sequence"/>
</dbReference>
<feature type="domain" description="RNase H type-1" evidence="1">
    <location>
        <begin position="7"/>
        <end position="48"/>
    </location>
</feature>
<feature type="non-terminal residue" evidence="2">
    <location>
        <position position="1"/>
    </location>
</feature>
<dbReference type="EMBL" id="LXQA010104198">
    <property type="protein sequence ID" value="MCI17165.1"/>
    <property type="molecule type" value="Genomic_DNA"/>
</dbReference>
<evidence type="ECO:0000259" key="1">
    <source>
        <dbReference type="Pfam" id="PF13456"/>
    </source>
</evidence>
<dbReference type="Gene3D" id="3.30.420.10">
    <property type="entry name" value="Ribonuclease H-like superfamily/Ribonuclease H"/>
    <property type="match status" value="1"/>
</dbReference>
<dbReference type="InterPro" id="IPR012337">
    <property type="entry name" value="RNaseH-like_sf"/>
</dbReference>
<dbReference type="InterPro" id="IPR036397">
    <property type="entry name" value="RNaseH_sf"/>
</dbReference>
<dbReference type="GO" id="GO:0003676">
    <property type="term" value="F:nucleic acid binding"/>
    <property type="evidence" value="ECO:0007669"/>
    <property type="project" value="InterPro"/>
</dbReference>